<dbReference type="SUPFAM" id="SSF46785">
    <property type="entry name" value="Winged helix' DNA-binding domain"/>
    <property type="match status" value="1"/>
</dbReference>
<dbReference type="OrthoDB" id="268763at2759"/>
<dbReference type="Gene3D" id="1.10.10.10">
    <property type="entry name" value="Winged helix-like DNA-binding domain superfamily/Winged helix DNA-binding domain"/>
    <property type="match status" value="1"/>
</dbReference>
<dbReference type="EMBL" id="JAPDFW010000075">
    <property type="protein sequence ID" value="KAJ5073406.1"/>
    <property type="molecule type" value="Genomic_DNA"/>
</dbReference>
<reference evidence="4" key="1">
    <citation type="submission" date="2022-10" db="EMBL/GenBank/DDBJ databases">
        <title>Novel sulphate-reducing endosymbionts in the free-living metamonad Anaeramoeba.</title>
        <authorList>
            <person name="Jerlstrom-Hultqvist J."/>
            <person name="Cepicka I."/>
            <person name="Gallot-Lavallee L."/>
            <person name="Salas-Leiva D."/>
            <person name="Curtis B.A."/>
            <person name="Zahonova K."/>
            <person name="Pipaliya S."/>
            <person name="Dacks J."/>
            <person name="Roger A.J."/>
        </authorList>
    </citation>
    <scope>NUCLEOTIDE SEQUENCE</scope>
    <source>
        <strain evidence="4">BMAN</strain>
    </source>
</reference>
<dbReference type="InterPro" id="IPR036390">
    <property type="entry name" value="WH_DNA-bd_sf"/>
</dbReference>
<dbReference type="InterPro" id="IPR040896">
    <property type="entry name" value="RPN5_C"/>
</dbReference>
<dbReference type="Pfam" id="PF22241">
    <property type="entry name" value="PSMD12-CSN4_N"/>
    <property type="match status" value="1"/>
</dbReference>
<evidence type="ECO:0000256" key="2">
    <source>
        <dbReference type="ARBA" id="ARBA00022942"/>
    </source>
</evidence>
<dbReference type="InterPro" id="IPR000717">
    <property type="entry name" value="PCI_dom"/>
</dbReference>
<protein>
    <submittedName>
        <fullName evidence="4">26s proteasome non-atpase regulatory subunit 12</fullName>
    </submittedName>
</protein>
<keyword evidence="5" id="KW-1185">Reference proteome</keyword>
<dbReference type="GO" id="GO:0008541">
    <property type="term" value="C:proteasome regulatory particle, lid subcomplex"/>
    <property type="evidence" value="ECO:0007669"/>
    <property type="project" value="TreeGrafter"/>
</dbReference>
<dbReference type="InterPro" id="IPR036388">
    <property type="entry name" value="WH-like_DNA-bd_sf"/>
</dbReference>
<dbReference type="AlphaFoldDB" id="A0A9Q0RAS8"/>
<sequence length="437" mass="51096">MTDYEKICDQEIPNFRDLALKQGNLSIALDGLFALEKQSRLAEQATATSRIALEIIELSYLTKNWKLLNENLQILSKKRSQSKVVVQKICQAAINLIDRTPDKETKIELIQTLRTVTEGKIHVEVERATVTLIYAKIKEEEGNVEEAAEMLQDLQVETFGAMTKKEKIEFILEQIRLCLKINDFPKAMIISRKITRKSLEDDTIQELKIRFYELMSEYYSHYHNYLENCRAFYDIYNTEIVQKDDQKWKAAISYMIIYAILSPHSVEQFDIANRIYQEKNNLEGISLKNLLKSFLTDEICDWQLLTQKFAEELLHHPIFKEGEKGKEWETLRLRLIQHNIRIIEKYYSRITLKRLGELLCLNTDEAERHLADLVSSKTVFAKIDRLLGNVSFIKKKEPTQIIQEWSTQINTLSSLIESTSHLINKEIQKSSTKQRNI</sequence>
<evidence type="ECO:0000256" key="1">
    <source>
        <dbReference type="ARBA" id="ARBA00006397"/>
    </source>
</evidence>
<dbReference type="Pfam" id="PF18098">
    <property type="entry name" value="RPN5_C"/>
    <property type="match status" value="1"/>
</dbReference>
<dbReference type="PROSITE" id="PS50250">
    <property type="entry name" value="PCI"/>
    <property type="match status" value="1"/>
</dbReference>
<name>A0A9Q0RAS8_ANAIG</name>
<dbReference type="Pfam" id="PF01399">
    <property type="entry name" value="PCI"/>
    <property type="match status" value="1"/>
</dbReference>
<dbReference type="SMART" id="SM00088">
    <property type="entry name" value="PINT"/>
    <property type="match status" value="1"/>
</dbReference>
<keyword evidence="2 4" id="KW-0647">Proteasome</keyword>
<organism evidence="4 5">
    <name type="scientific">Anaeramoeba ignava</name>
    <name type="common">Anaerobic marine amoeba</name>
    <dbReference type="NCBI Taxonomy" id="1746090"/>
    <lineage>
        <taxon>Eukaryota</taxon>
        <taxon>Metamonada</taxon>
        <taxon>Anaeramoebidae</taxon>
        <taxon>Anaeramoeba</taxon>
    </lineage>
</organism>
<dbReference type="GO" id="GO:0005737">
    <property type="term" value="C:cytoplasm"/>
    <property type="evidence" value="ECO:0007669"/>
    <property type="project" value="TreeGrafter"/>
</dbReference>
<dbReference type="GO" id="GO:0005634">
    <property type="term" value="C:nucleus"/>
    <property type="evidence" value="ECO:0007669"/>
    <property type="project" value="UniProtKB-ARBA"/>
</dbReference>
<dbReference type="InterPro" id="IPR040134">
    <property type="entry name" value="PSMD12/CSN4"/>
</dbReference>
<evidence type="ECO:0000313" key="5">
    <source>
        <dbReference type="Proteomes" id="UP001149090"/>
    </source>
</evidence>
<evidence type="ECO:0000313" key="4">
    <source>
        <dbReference type="EMBL" id="KAJ5073406.1"/>
    </source>
</evidence>
<dbReference type="OMA" id="AENEMFK"/>
<dbReference type="Proteomes" id="UP001149090">
    <property type="component" value="Unassembled WGS sequence"/>
</dbReference>
<dbReference type="PANTHER" id="PTHR10855:SF1">
    <property type="entry name" value="26S PROTEASOME NON-ATPASE REGULATORY SUBUNIT 12"/>
    <property type="match status" value="1"/>
</dbReference>
<proteinExistence type="inferred from homology"/>
<comment type="similarity">
    <text evidence="1">Belongs to the proteasome subunit p55 family.</text>
</comment>
<dbReference type="InterPro" id="IPR054559">
    <property type="entry name" value="PSMD12-CSN4-like_N"/>
</dbReference>
<evidence type="ECO:0000259" key="3">
    <source>
        <dbReference type="PROSITE" id="PS50250"/>
    </source>
</evidence>
<accession>A0A9Q0RAS8</accession>
<dbReference type="PANTHER" id="PTHR10855">
    <property type="entry name" value="26S PROTEASOME NON-ATPASE REGULATORY SUBUNIT 12/COP9 SIGNALOSOME COMPLEX SUBUNIT 4"/>
    <property type="match status" value="1"/>
</dbReference>
<gene>
    <name evidence="4" type="ORF">M0811_08814</name>
</gene>
<comment type="caution">
    <text evidence="4">The sequence shown here is derived from an EMBL/GenBank/DDBJ whole genome shotgun (WGS) entry which is preliminary data.</text>
</comment>
<dbReference type="FunFam" id="1.10.10.10:FF:000070">
    <property type="entry name" value="26S proteasome non-ATPase regulatory subunit 12"/>
    <property type="match status" value="1"/>
</dbReference>
<feature type="domain" description="PCI" evidence="3">
    <location>
        <begin position="220"/>
        <end position="397"/>
    </location>
</feature>